<gene>
    <name evidence="2" type="ORF">VVR66_02430</name>
</gene>
<sequence length="309" mass="32292">MSTPQYPQAGTVTKGAVDSLLPAGRAPGDARILWVHAHPDDEAIATGGSIAHYARTGASNVLLTMTRGERGEVIPAPLGHLEVGQPGCPDTDGTALGLYRVGELDDAAAALGLSDRFFAGETPAFDESVGFANGLGRYLDSGMSWGDNGRAQPAEDVSSAALTSATEDEAAAHVAAAIREVRPHVVVTYCDDGGYGHPDHVRTHHVTMLGIDKAKRPADGAEAWDVPLVWGTEGDVDPADQRQQAVISGDLDAKRAAMAAHATQIVLPEDASETFELSNGVPQRLTATEHYRLLSGDLNSGDLDSGDRS</sequence>
<evidence type="ECO:0000313" key="3">
    <source>
        <dbReference type="Proteomes" id="UP001558481"/>
    </source>
</evidence>
<dbReference type="Proteomes" id="UP001558481">
    <property type="component" value="Unassembled WGS sequence"/>
</dbReference>
<evidence type="ECO:0000313" key="2">
    <source>
        <dbReference type="EMBL" id="MEX3593566.1"/>
    </source>
</evidence>
<protein>
    <submittedName>
        <fullName evidence="2">PIG-L family deacetylase</fullName>
    </submittedName>
</protein>
<dbReference type="PANTHER" id="PTHR12993:SF26">
    <property type="entry name" value="1D-MYO-INOSITOL 2-ACETAMIDO-2-DEOXY-ALPHA-D-GLUCOPYRANOSIDE DEACETYLASE"/>
    <property type="match status" value="1"/>
</dbReference>
<dbReference type="SUPFAM" id="SSF102588">
    <property type="entry name" value="LmbE-like"/>
    <property type="match status" value="1"/>
</dbReference>
<reference evidence="2 3" key="1">
    <citation type="journal article" date="2024" name="Fungal Genet. Biol.">
        <title>The porcine skin microbiome exhibits broad fungal antagonism.</title>
        <authorList>
            <person name="De La Cruz K.F."/>
            <person name="Townsend E.C."/>
            <person name="Alex Cheong J.Z."/>
            <person name="Salamzade R."/>
            <person name="Liu A."/>
            <person name="Sandstrom S."/>
            <person name="Davila E."/>
            <person name="Huang L."/>
            <person name="Xu K.H."/>
            <person name="Wu S.Y."/>
            <person name="Meudt J.J."/>
            <person name="Shanmuganayagam D."/>
            <person name="Gibson A.L.F."/>
            <person name="Kalan L.R."/>
        </authorList>
    </citation>
    <scope>NUCLEOTIDE SEQUENCE [LARGE SCALE GENOMIC DNA]</scope>
    <source>
        <strain evidence="2 3">LK2625</strain>
    </source>
</reference>
<name>A0ABV3UZW1_9MICC</name>
<keyword evidence="3" id="KW-1185">Reference proteome</keyword>
<evidence type="ECO:0000256" key="1">
    <source>
        <dbReference type="ARBA" id="ARBA00022833"/>
    </source>
</evidence>
<keyword evidence="1" id="KW-0862">Zinc</keyword>
<comment type="caution">
    <text evidence="2">The sequence shown here is derived from an EMBL/GenBank/DDBJ whole genome shotgun (WGS) entry which is preliminary data.</text>
</comment>
<organism evidence="2 3">
    <name type="scientific">Kocuria carniphila</name>
    <dbReference type="NCBI Taxonomy" id="262208"/>
    <lineage>
        <taxon>Bacteria</taxon>
        <taxon>Bacillati</taxon>
        <taxon>Actinomycetota</taxon>
        <taxon>Actinomycetes</taxon>
        <taxon>Micrococcales</taxon>
        <taxon>Micrococcaceae</taxon>
        <taxon>Kocuria</taxon>
    </lineage>
</organism>
<dbReference type="PANTHER" id="PTHR12993">
    <property type="entry name" value="N-ACETYLGLUCOSAMINYL-PHOSPHATIDYLINOSITOL DE-N-ACETYLASE-RELATED"/>
    <property type="match status" value="1"/>
</dbReference>
<dbReference type="Pfam" id="PF02585">
    <property type="entry name" value="PIG-L"/>
    <property type="match status" value="1"/>
</dbReference>
<dbReference type="EMBL" id="JAYWLU010000002">
    <property type="protein sequence ID" value="MEX3593566.1"/>
    <property type="molecule type" value="Genomic_DNA"/>
</dbReference>
<dbReference type="RefSeq" id="WP_368629070.1">
    <property type="nucleotide sequence ID" value="NZ_JAYWLU010000002.1"/>
</dbReference>
<proteinExistence type="predicted"/>
<dbReference type="InterPro" id="IPR003737">
    <property type="entry name" value="GlcNAc_PI_deacetylase-related"/>
</dbReference>
<dbReference type="InterPro" id="IPR024078">
    <property type="entry name" value="LmbE-like_dom_sf"/>
</dbReference>
<dbReference type="Gene3D" id="3.40.50.10320">
    <property type="entry name" value="LmbE-like"/>
    <property type="match status" value="1"/>
</dbReference>
<accession>A0ABV3UZW1</accession>